<reference evidence="5" key="1">
    <citation type="submission" date="2016-11" db="EMBL/GenBank/DDBJ databases">
        <authorList>
            <person name="Sisinthy S."/>
            <person name="Ara S."/>
            <person name="Gundlapally S.R."/>
        </authorList>
    </citation>
    <scope>NUCLEOTIDE SEQUENCE [LARGE SCALE GENOMIC DNA]</scope>
    <source>
        <strain evidence="5">V1-41</strain>
    </source>
</reference>
<dbReference type="OrthoDB" id="9796575at2"/>
<keyword evidence="5" id="KW-1185">Reference proteome</keyword>
<dbReference type="SUPFAM" id="SSF54285">
    <property type="entry name" value="MoaD/ThiS"/>
    <property type="match status" value="1"/>
</dbReference>
<dbReference type="RefSeq" id="WP_104484961.1">
    <property type="nucleotide sequence ID" value="NZ_BMYB01000019.1"/>
</dbReference>
<dbReference type="InterPro" id="IPR016155">
    <property type="entry name" value="Mopterin_synth/thiamin_S_b"/>
</dbReference>
<dbReference type="Gene3D" id="3.10.20.280">
    <property type="entry name" value="RnfH-like"/>
    <property type="match status" value="1"/>
</dbReference>
<comment type="similarity">
    <text evidence="1 2">Belongs to the UPF0125 (RnfH) family.</text>
</comment>
<protein>
    <recommendedName>
        <fullName evidence="2">UPF0125 protein UN63_00565</fullName>
    </recommendedName>
</protein>
<dbReference type="PANTHER" id="PTHR37483:SF1">
    <property type="entry name" value="UPF0125 PROTEIN RATB"/>
    <property type="match status" value="1"/>
</dbReference>
<dbReference type="NCBIfam" id="NF002490">
    <property type="entry name" value="PRK01777.1"/>
    <property type="match status" value="1"/>
</dbReference>
<feature type="region of interest" description="Disordered" evidence="3">
    <location>
        <begin position="100"/>
        <end position="129"/>
    </location>
</feature>
<evidence type="ECO:0000256" key="1">
    <source>
        <dbReference type="ARBA" id="ARBA00010645"/>
    </source>
</evidence>
<dbReference type="AlphaFoldDB" id="A0A2P5TRX9"/>
<dbReference type="InterPro" id="IPR005346">
    <property type="entry name" value="RnfH"/>
</dbReference>
<dbReference type="EMBL" id="MPZM01000001">
    <property type="protein sequence ID" value="PPL18588.1"/>
    <property type="molecule type" value="Genomic_DNA"/>
</dbReference>
<evidence type="ECO:0000256" key="2">
    <source>
        <dbReference type="HAMAP-Rule" id="MF_00460"/>
    </source>
</evidence>
<comment type="caution">
    <text evidence="4">The sequence shown here is derived from an EMBL/GenBank/DDBJ whole genome shotgun (WGS) entry which is preliminary data.</text>
</comment>
<organism evidence="4 5">
    <name type="scientific">Oceanisphaera arctica</name>
    <dbReference type="NCBI Taxonomy" id="641510"/>
    <lineage>
        <taxon>Bacteria</taxon>
        <taxon>Pseudomonadati</taxon>
        <taxon>Pseudomonadota</taxon>
        <taxon>Gammaproteobacteria</taxon>
        <taxon>Aeromonadales</taxon>
        <taxon>Aeromonadaceae</taxon>
        <taxon>Oceanisphaera</taxon>
    </lineage>
</organism>
<dbReference type="Pfam" id="PF03658">
    <property type="entry name" value="Ub-RnfH"/>
    <property type="match status" value="1"/>
</dbReference>
<gene>
    <name evidence="4" type="ORF">UN63_00565</name>
</gene>
<proteinExistence type="inferred from homology"/>
<dbReference type="HAMAP" id="MF_00460">
    <property type="entry name" value="UPF0125_RnfH"/>
    <property type="match status" value="1"/>
</dbReference>
<accession>A0A2P5TRX9</accession>
<dbReference type="Proteomes" id="UP000242231">
    <property type="component" value="Unassembled WGS sequence"/>
</dbReference>
<dbReference type="InterPro" id="IPR037021">
    <property type="entry name" value="RnfH_sf"/>
</dbReference>
<evidence type="ECO:0000313" key="5">
    <source>
        <dbReference type="Proteomes" id="UP000242231"/>
    </source>
</evidence>
<name>A0A2P5TRX9_9GAMM</name>
<dbReference type="PANTHER" id="PTHR37483">
    <property type="entry name" value="UPF0125 PROTEIN RATB"/>
    <property type="match status" value="1"/>
</dbReference>
<feature type="compositionally biased region" description="Basic and acidic residues" evidence="3">
    <location>
        <begin position="105"/>
        <end position="129"/>
    </location>
</feature>
<evidence type="ECO:0000256" key="3">
    <source>
        <dbReference type="SAM" id="MobiDB-lite"/>
    </source>
</evidence>
<evidence type="ECO:0000313" key="4">
    <source>
        <dbReference type="EMBL" id="PPL18588.1"/>
    </source>
</evidence>
<sequence length="129" mass="14629">MPWCIHSASGQERYTAVNLIRVEIVYALPQQQTVLSMKVSAGDSVRQVIEQCGILQQYPEIDLDSNMVGVFGRQVKLDQPLLDGDRIEIYRPLLADPKEIRRRRAEQAKEEGRADKVTGGRPDPKRAKK</sequence>